<dbReference type="RefSeq" id="WP_117895999.1">
    <property type="nucleotide sequence ID" value="NZ_CABJCV010000026.1"/>
</dbReference>
<feature type="domain" description="tRNA nucleotidyltransferase/poly(A) polymerase RNA and SrmB- binding" evidence="11">
    <location>
        <begin position="174"/>
        <end position="232"/>
    </location>
</feature>
<dbReference type="GeneID" id="83016817"/>
<evidence type="ECO:0000256" key="9">
    <source>
        <dbReference type="RuleBase" id="RU003953"/>
    </source>
</evidence>
<evidence type="ECO:0000256" key="4">
    <source>
        <dbReference type="ARBA" id="ARBA00022695"/>
    </source>
</evidence>
<dbReference type="InterPro" id="IPR032810">
    <property type="entry name" value="CCA-adding_enz_C"/>
</dbReference>
<evidence type="ECO:0000256" key="7">
    <source>
        <dbReference type="ARBA" id="ARBA00022842"/>
    </source>
</evidence>
<gene>
    <name evidence="13" type="ORF">DWY25_15575</name>
</gene>
<evidence type="ECO:0000313" key="13">
    <source>
        <dbReference type="EMBL" id="RGR68704.1"/>
    </source>
</evidence>
<dbReference type="Pfam" id="PF13735">
    <property type="entry name" value="tRNA_NucTran2_2"/>
    <property type="match status" value="1"/>
</dbReference>
<evidence type="ECO:0000259" key="11">
    <source>
        <dbReference type="Pfam" id="PF12627"/>
    </source>
</evidence>
<dbReference type="Gene3D" id="1.10.246.80">
    <property type="match status" value="1"/>
</dbReference>
<dbReference type="SUPFAM" id="SSF81301">
    <property type="entry name" value="Nucleotidyltransferase"/>
    <property type="match status" value="1"/>
</dbReference>
<dbReference type="Gene3D" id="1.10.3090.10">
    <property type="entry name" value="cca-adding enzyme, domain 2"/>
    <property type="match status" value="1"/>
</dbReference>
<keyword evidence="3" id="KW-0819">tRNA processing</keyword>
<dbReference type="Proteomes" id="UP000284178">
    <property type="component" value="Unassembled WGS sequence"/>
</dbReference>
<evidence type="ECO:0000256" key="3">
    <source>
        <dbReference type="ARBA" id="ARBA00022694"/>
    </source>
</evidence>
<dbReference type="GO" id="GO:0000166">
    <property type="term" value="F:nucleotide binding"/>
    <property type="evidence" value="ECO:0007669"/>
    <property type="project" value="UniProtKB-KW"/>
</dbReference>
<dbReference type="GO" id="GO:0000049">
    <property type="term" value="F:tRNA binding"/>
    <property type="evidence" value="ECO:0007669"/>
    <property type="project" value="TreeGrafter"/>
</dbReference>
<dbReference type="EC" id="2.7.7.72" evidence="13"/>
<name>A0A412FKM0_9FIRM</name>
<keyword evidence="8 9" id="KW-0694">RNA-binding</keyword>
<dbReference type="InterPro" id="IPR032828">
    <property type="entry name" value="PolyA_RNA-bd"/>
</dbReference>
<keyword evidence="14" id="KW-1185">Reference proteome</keyword>
<dbReference type="InterPro" id="IPR043519">
    <property type="entry name" value="NT_sf"/>
</dbReference>
<proteinExistence type="inferred from homology"/>
<dbReference type="GO" id="GO:0008033">
    <property type="term" value="P:tRNA processing"/>
    <property type="evidence" value="ECO:0007669"/>
    <property type="project" value="UniProtKB-KW"/>
</dbReference>
<protein>
    <submittedName>
        <fullName evidence="13">CCA tRNA nucleotidyltransferase</fullName>
        <ecNumber evidence="13">2.7.7.72</ecNumber>
    </submittedName>
</protein>
<dbReference type="Pfam" id="PF12627">
    <property type="entry name" value="PolyA_pol_RNAbd"/>
    <property type="match status" value="1"/>
</dbReference>
<dbReference type="CDD" id="cd05398">
    <property type="entry name" value="NT_ClassII-CCAase"/>
    <property type="match status" value="1"/>
</dbReference>
<evidence type="ECO:0000256" key="2">
    <source>
        <dbReference type="ARBA" id="ARBA00022679"/>
    </source>
</evidence>
<feature type="domain" description="Poly A polymerase head" evidence="10">
    <location>
        <begin position="24"/>
        <end position="146"/>
    </location>
</feature>
<evidence type="ECO:0000256" key="1">
    <source>
        <dbReference type="ARBA" id="ARBA00001946"/>
    </source>
</evidence>
<keyword evidence="2 9" id="KW-0808">Transferase</keyword>
<evidence type="ECO:0000259" key="12">
    <source>
        <dbReference type="Pfam" id="PF13735"/>
    </source>
</evidence>
<dbReference type="EMBL" id="QRUP01000026">
    <property type="protein sequence ID" value="RGR68704.1"/>
    <property type="molecule type" value="Genomic_DNA"/>
</dbReference>
<keyword evidence="7" id="KW-0460">Magnesium</keyword>
<dbReference type="Gene3D" id="3.30.460.10">
    <property type="entry name" value="Beta Polymerase, domain 2"/>
    <property type="match status" value="1"/>
</dbReference>
<comment type="caution">
    <text evidence="13">The sequence shown here is derived from an EMBL/GenBank/DDBJ whole genome shotgun (WGS) entry which is preliminary data.</text>
</comment>
<evidence type="ECO:0000256" key="8">
    <source>
        <dbReference type="ARBA" id="ARBA00022884"/>
    </source>
</evidence>
<evidence type="ECO:0000259" key="10">
    <source>
        <dbReference type="Pfam" id="PF01743"/>
    </source>
</evidence>
<dbReference type="GO" id="GO:0046872">
    <property type="term" value="F:metal ion binding"/>
    <property type="evidence" value="ECO:0007669"/>
    <property type="project" value="UniProtKB-KW"/>
</dbReference>
<dbReference type="NCBIfam" id="NF009814">
    <property type="entry name" value="PRK13299.1"/>
    <property type="match status" value="1"/>
</dbReference>
<dbReference type="InterPro" id="IPR050264">
    <property type="entry name" value="Bact_CCA-adding_enz_type3_sf"/>
</dbReference>
<dbReference type="GO" id="GO:0004810">
    <property type="term" value="F:CCA tRNA nucleotidyltransferase activity"/>
    <property type="evidence" value="ECO:0007669"/>
    <property type="project" value="UniProtKB-EC"/>
</dbReference>
<evidence type="ECO:0000256" key="5">
    <source>
        <dbReference type="ARBA" id="ARBA00022723"/>
    </source>
</evidence>
<accession>A0A412FKM0</accession>
<dbReference type="InterPro" id="IPR002646">
    <property type="entry name" value="PolA_pol_head_dom"/>
</dbReference>
<keyword evidence="6" id="KW-0547">Nucleotide-binding</keyword>
<reference evidence="13 14" key="1">
    <citation type="submission" date="2018-08" db="EMBL/GenBank/DDBJ databases">
        <title>A genome reference for cultivated species of the human gut microbiota.</title>
        <authorList>
            <person name="Zou Y."/>
            <person name="Xue W."/>
            <person name="Luo G."/>
        </authorList>
    </citation>
    <scope>NUCLEOTIDE SEQUENCE [LARGE SCALE GENOMIC DNA]</scope>
    <source>
        <strain evidence="13 14">AF24-29</strain>
    </source>
</reference>
<comment type="cofactor">
    <cofactor evidence="1">
        <name>Mg(2+)</name>
        <dbReference type="ChEBI" id="CHEBI:18420"/>
    </cofactor>
</comment>
<dbReference type="PANTHER" id="PTHR46173:SF1">
    <property type="entry name" value="CCA TRNA NUCLEOTIDYLTRANSFERASE 1, MITOCHONDRIAL"/>
    <property type="match status" value="1"/>
</dbReference>
<evidence type="ECO:0000313" key="14">
    <source>
        <dbReference type="Proteomes" id="UP000284178"/>
    </source>
</evidence>
<keyword evidence="4 13" id="KW-0548">Nucleotidyltransferase</keyword>
<dbReference type="Pfam" id="PF01743">
    <property type="entry name" value="PolyA_pol"/>
    <property type="match status" value="1"/>
</dbReference>
<keyword evidence="5" id="KW-0479">Metal-binding</keyword>
<feature type="domain" description="CCA-adding enzyme C-terminal" evidence="12">
    <location>
        <begin position="270"/>
        <end position="406"/>
    </location>
</feature>
<comment type="similarity">
    <text evidence="9">Belongs to the tRNA nucleotidyltransferase/poly(A) polymerase family.</text>
</comment>
<evidence type="ECO:0000256" key="6">
    <source>
        <dbReference type="ARBA" id="ARBA00022741"/>
    </source>
</evidence>
<organism evidence="13 14">
    <name type="scientific">Holdemania filiformis</name>
    <dbReference type="NCBI Taxonomy" id="61171"/>
    <lineage>
        <taxon>Bacteria</taxon>
        <taxon>Bacillati</taxon>
        <taxon>Bacillota</taxon>
        <taxon>Erysipelotrichia</taxon>
        <taxon>Erysipelotrichales</taxon>
        <taxon>Erysipelotrichaceae</taxon>
        <taxon>Holdemania</taxon>
    </lineage>
</organism>
<dbReference type="SUPFAM" id="SSF81891">
    <property type="entry name" value="Poly A polymerase C-terminal region-like"/>
    <property type="match status" value="1"/>
</dbReference>
<dbReference type="PANTHER" id="PTHR46173">
    <property type="entry name" value="CCA TRNA NUCLEOTIDYLTRANSFERASE 1, MITOCHONDRIAL"/>
    <property type="match status" value="1"/>
</dbReference>
<dbReference type="AlphaFoldDB" id="A0A412FKM0"/>
<sequence>MNPTLRSAGLTCLKLLNEAEYEAWWVGGCVRDTLLSRPVQDVDVTTSALPEQTIVCFRNAGHPVIPTGLKHGTVTVMIQDIPIEVTTYRSDSDYQDHRHPESVRFTRSLWEDCARRDFTINALCWHPDLGLRDYFHGQRDLKNKVIACIGNPYQRFDEDALRILRALRFASTLGFALDLGTRQALFHQKELLRVLSAERIAREMEKMVVGLRWPEIFANNYEILAVLFPQLPALQSPQSIQKAFDAFRFCPPVTLPRLACFFLETEQTPLVYCIDQAQHWSQQLKFSNQNKKNLIQLVRYQNHPIPQDRVSLRLLIHELPDRFGEWIQLQQALNRLTPEQAAHLIAASEEIRGHDCLTLKQLAINGADLIAAGCPRPQISALLKQSLTAVMEDQIPNQKAALLCFVHQQRKPEHQE</sequence>